<feature type="active site" description="Nucleophile" evidence="5">
    <location>
        <position position="80"/>
    </location>
</feature>
<dbReference type="AlphaFoldDB" id="A0A6B2KMA0"/>
<dbReference type="GO" id="GO:0005737">
    <property type="term" value="C:cytoplasm"/>
    <property type="evidence" value="ECO:0007669"/>
    <property type="project" value="UniProtKB-SubCell"/>
</dbReference>
<feature type="active site" evidence="5">
    <location>
        <position position="204"/>
    </location>
</feature>
<comment type="subcellular location">
    <subcellularLocation>
        <location evidence="5">Cytoplasm</location>
    </subcellularLocation>
</comment>
<comment type="caution">
    <text evidence="7">The sequence shown here is derived from an EMBL/GenBank/DDBJ whole genome shotgun (WGS) entry which is preliminary data.</text>
</comment>
<dbReference type="EMBL" id="JAAGAA010000001">
    <property type="protein sequence ID" value="NDV11281.1"/>
    <property type="molecule type" value="Genomic_DNA"/>
</dbReference>
<name>A0A6B2KMA0_9NEIS</name>
<dbReference type="PANTHER" id="PTHR43194:SF5">
    <property type="entry name" value="PIMELOYL-[ACYL-CARRIER PROTEIN] METHYL ESTER ESTERASE"/>
    <property type="match status" value="1"/>
</dbReference>
<comment type="function">
    <text evidence="5">The physiological role of BioH is to remove the methyl group introduced by BioC when the pimeloyl moiety is complete. It allows to synthesize pimeloyl-ACP via the fatty acid synthetic pathway through the hydrolysis of the ester bonds of pimeloyl-ACP esters.</text>
</comment>
<dbReference type="EC" id="3.1.1.85" evidence="5"/>
<dbReference type="RefSeq" id="WP_163314591.1">
    <property type="nucleotide sequence ID" value="NZ_JAAGAA010000001.1"/>
</dbReference>
<keyword evidence="8" id="KW-1185">Reference proteome</keyword>
<evidence type="ECO:0000256" key="5">
    <source>
        <dbReference type="HAMAP-Rule" id="MF_01260"/>
    </source>
</evidence>
<evidence type="ECO:0000256" key="4">
    <source>
        <dbReference type="ARBA" id="ARBA00022801"/>
    </source>
</evidence>
<keyword evidence="1 5" id="KW-0719">Serine esterase</keyword>
<dbReference type="InterPro" id="IPR010076">
    <property type="entry name" value="BioH"/>
</dbReference>
<dbReference type="InterPro" id="IPR029058">
    <property type="entry name" value="AB_hydrolase_fold"/>
</dbReference>
<feature type="binding site" evidence="5">
    <location>
        <position position="20"/>
    </location>
    <ligand>
        <name>substrate</name>
    </ligand>
</feature>
<sequence>MECYAETRGRGPDLVLLHGWGLHGGVFDALADCLADHYCVHAVDLPGHGASGAVDVFDAAAVADLLAAQFPLPVHVLGWSLGGLIAQHWAARHPARVRSLTLVSTSPRFVNGPDWPHAQDAAALHAVADALGGQFERTLENFLALQTLGAPHGRELARALSASLFAHGRPQGLLPALDCLLTDDARPLARDIVAPTLVLGGERDRITPPGASRWLAHQLPHATLEMFAQASHLPFVSHAAAFEECLRQHLDHHA</sequence>
<feature type="binding site" evidence="5">
    <location>
        <begin position="80"/>
        <end position="81"/>
    </location>
    <ligand>
        <name>substrate</name>
    </ligand>
</feature>
<comment type="catalytic activity">
    <reaction evidence="5">
        <text>6-carboxyhexanoyl-[ACP] methyl ester + H2O = 6-carboxyhexanoyl-[ACP] + methanol + H(+)</text>
        <dbReference type="Rhea" id="RHEA:42700"/>
        <dbReference type="Rhea" id="RHEA-COMP:9955"/>
        <dbReference type="Rhea" id="RHEA-COMP:10186"/>
        <dbReference type="ChEBI" id="CHEBI:15377"/>
        <dbReference type="ChEBI" id="CHEBI:15378"/>
        <dbReference type="ChEBI" id="CHEBI:17790"/>
        <dbReference type="ChEBI" id="CHEBI:78846"/>
        <dbReference type="ChEBI" id="CHEBI:82735"/>
        <dbReference type="EC" id="3.1.1.85"/>
    </reaction>
</comment>
<protein>
    <recommendedName>
        <fullName evidence="5">Pimeloyl-[acyl-carrier protein] methyl ester esterase</fullName>
        <ecNumber evidence="5">3.1.1.85</ecNumber>
    </recommendedName>
    <alternativeName>
        <fullName evidence="5">Biotin synthesis protein BioH</fullName>
    </alternativeName>
    <alternativeName>
        <fullName evidence="5">Carboxylesterase BioH</fullName>
    </alternativeName>
</protein>
<reference evidence="7 8" key="1">
    <citation type="submission" date="2020-02" db="EMBL/GenBank/DDBJ databases">
        <authorList>
            <person name="Yang Z."/>
        </authorList>
    </citation>
    <scope>NUCLEOTIDE SEQUENCE [LARGE SCALE GENOMIC DNA]</scope>
    <source>
        <strain evidence="7 8">HX-7-9</strain>
    </source>
</reference>
<dbReference type="GO" id="GO:0009102">
    <property type="term" value="P:biotin biosynthetic process"/>
    <property type="evidence" value="ECO:0007669"/>
    <property type="project" value="UniProtKB-UniRule"/>
</dbReference>
<dbReference type="NCBIfam" id="TIGR01738">
    <property type="entry name" value="bioH"/>
    <property type="match status" value="1"/>
</dbReference>
<evidence type="ECO:0000256" key="1">
    <source>
        <dbReference type="ARBA" id="ARBA00022487"/>
    </source>
</evidence>
<comment type="subunit">
    <text evidence="5">Monomer.</text>
</comment>
<evidence type="ECO:0000313" key="8">
    <source>
        <dbReference type="Proteomes" id="UP000482578"/>
    </source>
</evidence>
<dbReference type="InterPro" id="IPR050228">
    <property type="entry name" value="Carboxylesterase_BioH"/>
</dbReference>
<accession>A0A6B2KMA0</accession>
<organism evidence="7 8">
    <name type="scientific">Crenobacter caeni</name>
    <dbReference type="NCBI Taxonomy" id="2705474"/>
    <lineage>
        <taxon>Bacteria</taxon>
        <taxon>Pseudomonadati</taxon>
        <taxon>Pseudomonadota</taxon>
        <taxon>Betaproteobacteria</taxon>
        <taxon>Neisseriales</taxon>
        <taxon>Neisseriaceae</taxon>
        <taxon>Crenobacter</taxon>
    </lineage>
</organism>
<keyword evidence="3 5" id="KW-0093">Biotin biosynthesis</keyword>
<proteinExistence type="inferred from homology"/>
<dbReference type="PANTHER" id="PTHR43194">
    <property type="entry name" value="HYDROLASE ALPHA/BETA FOLD FAMILY"/>
    <property type="match status" value="1"/>
</dbReference>
<dbReference type="Proteomes" id="UP000482578">
    <property type="component" value="Unassembled WGS sequence"/>
</dbReference>
<feature type="active site" evidence="5">
    <location>
        <position position="232"/>
    </location>
</feature>
<keyword evidence="4 5" id="KW-0378">Hydrolase</keyword>
<dbReference type="GO" id="GO:0090499">
    <property type="term" value="F:pimelyl-[acyl-carrier protein] methyl ester esterase activity"/>
    <property type="evidence" value="ECO:0007669"/>
    <property type="project" value="UniProtKB-EC"/>
</dbReference>
<dbReference type="UniPathway" id="UPA00078"/>
<dbReference type="SUPFAM" id="SSF53474">
    <property type="entry name" value="alpha/beta-Hydrolases"/>
    <property type="match status" value="1"/>
</dbReference>
<evidence type="ECO:0000259" key="6">
    <source>
        <dbReference type="Pfam" id="PF00561"/>
    </source>
</evidence>
<gene>
    <name evidence="5 7" type="primary">bioH</name>
    <name evidence="7" type="ORF">GZH52_00470</name>
</gene>
<dbReference type="Gene3D" id="3.40.50.1820">
    <property type="entry name" value="alpha/beta hydrolase"/>
    <property type="match status" value="1"/>
</dbReference>
<feature type="binding site" evidence="5">
    <location>
        <position position="232"/>
    </location>
    <ligand>
        <name>substrate</name>
    </ligand>
</feature>
<dbReference type="Pfam" id="PF00561">
    <property type="entry name" value="Abhydrolase_1"/>
    <property type="match status" value="1"/>
</dbReference>
<comment type="similarity">
    <text evidence="5">Belongs to the AB hydrolase superfamily. Carboxylesterase BioH family.</text>
</comment>
<evidence type="ECO:0000256" key="2">
    <source>
        <dbReference type="ARBA" id="ARBA00022490"/>
    </source>
</evidence>
<feature type="domain" description="AB hydrolase-1" evidence="6">
    <location>
        <begin position="14"/>
        <end position="238"/>
    </location>
</feature>
<feature type="binding site" evidence="5">
    <location>
        <begin position="142"/>
        <end position="146"/>
    </location>
    <ligand>
        <name>substrate</name>
    </ligand>
</feature>
<dbReference type="HAMAP" id="MF_01260">
    <property type="entry name" value="Carboxylester"/>
    <property type="match status" value="1"/>
</dbReference>
<comment type="pathway">
    <text evidence="5">Cofactor biosynthesis; biotin biosynthesis.</text>
</comment>
<evidence type="ECO:0000313" key="7">
    <source>
        <dbReference type="EMBL" id="NDV11281.1"/>
    </source>
</evidence>
<evidence type="ECO:0000256" key="3">
    <source>
        <dbReference type="ARBA" id="ARBA00022756"/>
    </source>
</evidence>
<keyword evidence="2 5" id="KW-0963">Cytoplasm</keyword>
<dbReference type="InterPro" id="IPR000073">
    <property type="entry name" value="AB_hydrolase_1"/>
</dbReference>